<evidence type="ECO:0000313" key="1">
    <source>
        <dbReference type="EMBL" id="TFK70215.1"/>
    </source>
</evidence>
<name>A0ACD3AWW6_9AGAR</name>
<protein>
    <submittedName>
        <fullName evidence="1">Uncharacterized protein</fullName>
    </submittedName>
</protein>
<dbReference type="EMBL" id="ML208317">
    <property type="protein sequence ID" value="TFK70215.1"/>
    <property type="molecule type" value="Genomic_DNA"/>
</dbReference>
<organism evidence="1 2">
    <name type="scientific">Pluteus cervinus</name>
    <dbReference type="NCBI Taxonomy" id="181527"/>
    <lineage>
        <taxon>Eukaryota</taxon>
        <taxon>Fungi</taxon>
        <taxon>Dikarya</taxon>
        <taxon>Basidiomycota</taxon>
        <taxon>Agaricomycotina</taxon>
        <taxon>Agaricomycetes</taxon>
        <taxon>Agaricomycetidae</taxon>
        <taxon>Agaricales</taxon>
        <taxon>Pluteineae</taxon>
        <taxon>Pluteaceae</taxon>
        <taxon>Pluteus</taxon>
    </lineage>
</organism>
<gene>
    <name evidence="1" type="ORF">BDN72DRAFT_819245</name>
</gene>
<accession>A0ACD3AWW6</accession>
<sequence length="261" mass="29987">MFSLPQPDQLDETEMLDGHPIVVLQDTIEDIVDVLRVLYQPFYFDKLPSNADLGSLVKFISGILRISTKYSMRILRQKCIAILQSKFPSTLAGCERASEVQYSSETVLAAIPLAREANIPGILPWAFYIAAHMPHEKLIKDTTLSWRDKALCLAGKERLWEAFKTHTHFFLFEVPRVTSCQVGCAMRASQSKAMDWNSAERMRSGPNPLEPYSLWNDLRLCPACLKHMEAKHYEGRSKLWEQLPTYFMLGTWEDIKREQES</sequence>
<dbReference type="Proteomes" id="UP000308600">
    <property type="component" value="Unassembled WGS sequence"/>
</dbReference>
<evidence type="ECO:0000313" key="2">
    <source>
        <dbReference type="Proteomes" id="UP000308600"/>
    </source>
</evidence>
<proteinExistence type="predicted"/>
<keyword evidence="2" id="KW-1185">Reference proteome</keyword>
<reference evidence="1 2" key="1">
    <citation type="journal article" date="2019" name="Nat. Ecol. Evol.">
        <title>Megaphylogeny resolves global patterns of mushroom evolution.</title>
        <authorList>
            <person name="Varga T."/>
            <person name="Krizsan K."/>
            <person name="Foldi C."/>
            <person name="Dima B."/>
            <person name="Sanchez-Garcia M."/>
            <person name="Sanchez-Ramirez S."/>
            <person name="Szollosi G.J."/>
            <person name="Szarkandi J.G."/>
            <person name="Papp V."/>
            <person name="Albert L."/>
            <person name="Andreopoulos W."/>
            <person name="Angelini C."/>
            <person name="Antonin V."/>
            <person name="Barry K.W."/>
            <person name="Bougher N.L."/>
            <person name="Buchanan P."/>
            <person name="Buyck B."/>
            <person name="Bense V."/>
            <person name="Catcheside P."/>
            <person name="Chovatia M."/>
            <person name="Cooper J."/>
            <person name="Damon W."/>
            <person name="Desjardin D."/>
            <person name="Finy P."/>
            <person name="Geml J."/>
            <person name="Haridas S."/>
            <person name="Hughes K."/>
            <person name="Justo A."/>
            <person name="Karasinski D."/>
            <person name="Kautmanova I."/>
            <person name="Kiss B."/>
            <person name="Kocsube S."/>
            <person name="Kotiranta H."/>
            <person name="LaButti K.M."/>
            <person name="Lechner B.E."/>
            <person name="Liimatainen K."/>
            <person name="Lipzen A."/>
            <person name="Lukacs Z."/>
            <person name="Mihaltcheva S."/>
            <person name="Morgado L.N."/>
            <person name="Niskanen T."/>
            <person name="Noordeloos M.E."/>
            <person name="Ohm R.A."/>
            <person name="Ortiz-Santana B."/>
            <person name="Ovrebo C."/>
            <person name="Racz N."/>
            <person name="Riley R."/>
            <person name="Savchenko A."/>
            <person name="Shiryaev A."/>
            <person name="Soop K."/>
            <person name="Spirin V."/>
            <person name="Szebenyi C."/>
            <person name="Tomsovsky M."/>
            <person name="Tulloss R.E."/>
            <person name="Uehling J."/>
            <person name="Grigoriev I.V."/>
            <person name="Vagvolgyi C."/>
            <person name="Papp T."/>
            <person name="Martin F.M."/>
            <person name="Miettinen O."/>
            <person name="Hibbett D.S."/>
            <person name="Nagy L.G."/>
        </authorList>
    </citation>
    <scope>NUCLEOTIDE SEQUENCE [LARGE SCALE GENOMIC DNA]</scope>
    <source>
        <strain evidence="1 2">NL-1719</strain>
    </source>
</reference>